<feature type="domain" description="ACT" evidence="2">
    <location>
        <begin position="14"/>
        <end position="88"/>
    </location>
</feature>
<sequence length="99" mass="11117">MSNSLTQEKSNRVIVTVIGKDQIGIIAWVTGRLAEYSVNILDISQTILHDFFTMMMVVDMSQSSISLGELSKKLNEEGEGRGLKVTAQHEDVFTFMHRI</sequence>
<dbReference type="PANTHER" id="PTHR34875:SF6">
    <property type="entry name" value="UPF0237 PROTEIN MJ1558"/>
    <property type="match status" value="1"/>
</dbReference>
<evidence type="ECO:0000313" key="3">
    <source>
        <dbReference type="EMBL" id="AHF08016.1"/>
    </source>
</evidence>
<dbReference type="HOGENOM" id="CLU_155669_0_1_9"/>
<gene>
    <name evidence="3" type="ORF">DESME_13985</name>
</gene>
<evidence type="ECO:0000259" key="2">
    <source>
        <dbReference type="PROSITE" id="PS51671"/>
    </source>
</evidence>
<dbReference type="NCBIfam" id="NF001220">
    <property type="entry name" value="PRK00194.1"/>
    <property type="match status" value="1"/>
</dbReference>
<dbReference type="InterPro" id="IPR002912">
    <property type="entry name" value="ACT_dom"/>
</dbReference>
<name>W0EG12_9FIRM</name>
<evidence type="ECO:0000313" key="4">
    <source>
        <dbReference type="Proteomes" id="UP000010847"/>
    </source>
</evidence>
<dbReference type="EMBL" id="CP007032">
    <property type="protein sequence ID" value="AHF08016.1"/>
    <property type="molecule type" value="Genomic_DNA"/>
</dbReference>
<dbReference type="InterPro" id="IPR022986">
    <property type="entry name" value="UPF0237_ACT"/>
</dbReference>
<dbReference type="OrthoDB" id="9803078at2"/>
<dbReference type="HAMAP" id="MF_01054">
    <property type="entry name" value="UPF0237"/>
    <property type="match status" value="1"/>
</dbReference>
<dbReference type="PROSITE" id="PS51671">
    <property type="entry name" value="ACT"/>
    <property type="match status" value="1"/>
</dbReference>
<comment type="similarity">
    <text evidence="1">Belongs to the UPF0237 family.</text>
</comment>
<accession>W0EG12</accession>
<dbReference type="Gene3D" id="3.30.70.260">
    <property type="match status" value="1"/>
</dbReference>
<dbReference type="CDD" id="cd04872">
    <property type="entry name" value="ACT_1ZPV"/>
    <property type="match status" value="1"/>
</dbReference>
<dbReference type="KEGG" id="dmt:DESME_13985"/>
<dbReference type="Pfam" id="PF13740">
    <property type="entry name" value="ACT_6"/>
    <property type="match status" value="1"/>
</dbReference>
<dbReference type="AlphaFoldDB" id="W0EG12"/>
<evidence type="ECO:0000256" key="1">
    <source>
        <dbReference type="HAMAP-Rule" id="MF_01054"/>
    </source>
</evidence>
<dbReference type="InterPro" id="IPR045865">
    <property type="entry name" value="ACT-like_dom_sf"/>
</dbReference>
<protein>
    <recommendedName>
        <fullName evidence="1">UPF0237 protein DESME_13985</fullName>
    </recommendedName>
</protein>
<dbReference type="Proteomes" id="UP000010847">
    <property type="component" value="Chromosome"/>
</dbReference>
<reference evidence="3 4" key="1">
    <citation type="submission" date="2013-12" db="EMBL/GenBank/DDBJ databases">
        <authorList>
            <consortium name="DOE Joint Genome Institute"/>
            <person name="Smidt H."/>
            <person name="Huntemann M."/>
            <person name="Han J."/>
            <person name="Chen A."/>
            <person name="Kyrpides N."/>
            <person name="Mavromatis K."/>
            <person name="Markowitz V."/>
            <person name="Palaniappan K."/>
            <person name="Ivanova N."/>
            <person name="Schaumberg A."/>
            <person name="Pati A."/>
            <person name="Liolios K."/>
            <person name="Nordberg H.P."/>
            <person name="Cantor M.N."/>
            <person name="Hua S.X."/>
            <person name="Woyke T."/>
        </authorList>
    </citation>
    <scope>NUCLEOTIDE SEQUENCE [LARGE SCALE GENOMIC DNA]</scope>
    <source>
        <strain evidence="4">DSM 15288</strain>
    </source>
</reference>
<dbReference type="STRING" id="871968.DESME_13985"/>
<dbReference type="PANTHER" id="PTHR34875">
    <property type="entry name" value="UPF0237 PROTEIN MJ1558"/>
    <property type="match status" value="1"/>
</dbReference>
<dbReference type="eggNOG" id="COG3830">
    <property type="taxonomic scope" value="Bacteria"/>
</dbReference>
<proteinExistence type="inferred from homology"/>
<dbReference type="SUPFAM" id="SSF55021">
    <property type="entry name" value="ACT-like"/>
    <property type="match status" value="1"/>
</dbReference>
<dbReference type="RefSeq" id="WP_006715728.1">
    <property type="nucleotide sequence ID" value="NZ_CP007032.1"/>
</dbReference>
<dbReference type="InterPro" id="IPR050990">
    <property type="entry name" value="UPF0237/GcvR_regulator"/>
</dbReference>
<keyword evidence="4" id="KW-1185">Reference proteome</keyword>
<organism evidence="3 4">
    <name type="scientific">Desulfitobacterium metallireducens DSM 15288</name>
    <dbReference type="NCBI Taxonomy" id="871968"/>
    <lineage>
        <taxon>Bacteria</taxon>
        <taxon>Bacillati</taxon>
        <taxon>Bacillota</taxon>
        <taxon>Clostridia</taxon>
        <taxon>Eubacteriales</taxon>
        <taxon>Desulfitobacteriaceae</taxon>
        <taxon>Desulfitobacterium</taxon>
    </lineage>
</organism>